<dbReference type="PANTHER" id="PTHR38652:SF1">
    <property type="entry name" value="INTERLEUKIN-31"/>
    <property type="match status" value="1"/>
</dbReference>
<dbReference type="Ensembl" id="ENSMMUT00000098163.1">
    <property type="protein sequence ID" value="ENSMMUP00000068247.1"/>
    <property type="gene ID" value="ENSMMUG00000052400.1"/>
</dbReference>
<reference evidence="1" key="4">
    <citation type="submission" date="2025-09" db="UniProtKB">
        <authorList>
            <consortium name="Ensembl"/>
        </authorList>
    </citation>
    <scope>IDENTIFICATION</scope>
    <source>
        <strain evidence="1">17573</strain>
    </source>
</reference>
<dbReference type="Bgee" id="ENSMMUG00000052400">
    <property type="expression patterns" value="Expressed in adipose tissue and 2 other cell types or tissues"/>
</dbReference>
<dbReference type="KEGG" id="mcc:701655"/>
<proteinExistence type="predicted"/>
<dbReference type="VEuPathDB" id="HostDB:ENSMMUG00000052400"/>
<dbReference type="InterPro" id="IPR027987">
    <property type="entry name" value="IL-31"/>
</dbReference>
<name>A0A5F7ZRH8_MACMU</name>
<sequence>MANTSGSRSPHRSWPCSLSPWPLTQVLLAGPGASGVLGIILSHQEDSGSTAPRVGSAQLQGEPGWTGVCDACVHGIVLSPGPATSVLFLLCCLGGWLTSHTLPVHFLQPSDIQKIVEELQSLSKMLLKDVKEDKGVLVSQNYTLPCLTPDAQPPNIIHSPAIRAYLKTIRQLDNKSVIDEIIEHLDKLIFQDAPETNISVPTDTHECKRFILTISQQFSECMDLALKSLTSGAQQATT</sequence>
<dbReference type="GO" id="GO:0005125">
    <property type="term" value="F:cytokine activity"/>
    <property type="evidence" value="ECO:0000318"/>
    <property type="project" value="GO_Central"/>
</dbReference>
<dbReference type="OrthoDB" id="9837064at2759"/>
<reference evidence="1" key="3">
    <citation type="submission" date="2025-08" db="UniProtKB">
        <authorList>
            <consortium name="Ensembl"/>
        </authorList>
    </citation>
    <scope>IDENTIFICATION</scope>
    <source>
        <strain evidence="1">17573</strain>
    </source>
</reference>
<reference evidence="1" key="2">
    <citation type="submission" date="2019-01" db="EMBL/GenBank/DDBJ databases">
        <authorList>
            <person name="Graves T."/>
            <person name="Eichler E.E."/>
            <person name="Wilson R.K."/>
        </authorList>
    </citation>
    <scope>NUCLEOTIDE SEQUENCE [LARGE SCALE GENOMIC DNA]</scope>
    <source>
        <strain evidence="1">17573</strain>
    </source>
</reference>
<dbReference type="InParanoid" id="A0A5F7ZRH8"/>
<dbReference type="FunCoup" id="A0A5F7ZRH8">
    <property type="interactions" value="361"/>
</dbReference>
<organism evidence="1 2">
    <name type="scientific">Macaca mulatta</name>
    <name type="common">Rhesus macaque</name>
    <dbReference type="NCBI Taxonomy" id="9544"/>
    <lineage>
        <taxon>Eukaryota</taxon>
        <taxon>Metazoa</taxon>
        <taxon>Chordata</taxon>
        <taxon>Craniata</taxon>
        <taxon>Vertebrata</taxon>
        <taxon>Euteleostomi</taxon>
        <taxon>Mammalia</taxon>
        <taxon>Eutheria</taxon>
        <taxon>Euarchontoglires</taxon>
        <taxon>Primates</taxon>
        <taxon>Haplorrhini</taxon>
        <taxon>Catarrhini</taxon>
        <taxon>Cercopithecidae</taxon>
        <taxon>Cercopithecinae</taxon>
        <taxon>Macaca</taxon>
    </lineage>
</organism>
<accession>A0A5F7ZRH8</accession>
<dbReference type="ExpressionAtlas" id="A0A5F7ZRH8">
    <property type="expression patterns" value="baseline"/>
</dbReference>
<dbReference type="GO" id="GO:0005615">
    <property type="term" value="C:extracellular space"/>
    <property type="evidence" value="ECO:0000318"/>
    <property type="project" value="GO_Central"/>
</dbReference>
<gene>
    <name evidence="1" type="primary">IL31</name>
</gene>
<protein>
    <submittedName>
        <fullName evidence="1">Interleukin 31</fullName>
    </submittedName>
</protein>
<keyword evidence="2" id="KW-1185">Reference proteome</keyword>
<reference evidence="2" key="1">
    <citation type="journal article" date="2007" name="Science">
        <title>Evolutionary and biomedical insights from the rhesus macaque genome.</title>
        <authorList>
            <person name="Gibbs R.A."/>
            <person name="Rogers J."/>
            <person name="Katze M.G."/>
            <person name="Bumgarner R."/>
            <person name="Weinstock G.M."/>
            <person name="Mardis E.R."/>
            <person name="Remington K.A."/>
            <person name="Strausberg R.L."/>
            <person name="Venter J.C."/>
            <person name="Wilson R.K."/>
            <person name="Batzer M.A."/>
            <person name="Bustamante C.D."/>
            <person name="Eichler E.E."/>
            <person name="Hahn M.W."/>
            <person name="Hardison R.C."/>
            <person name="Makova K.D."/>
            <person name="Miller W."/>
            <person name="Milosavljevic A."/>
            <person name="Palermo R.E."/>
            <person name="Siepel A."/>
            <person name="Sikela J.M."/>
            <person name="Attaway T."/>
            <person name="Bell S."/>
            <person name="Bernard K.E."/>
            <person name="Buhay C.J."/>
            <person name="Chandrabose M.N."/>
            <person name="Dao M."/>
            <person name="Davis C."/>
            <person name="Delehaunty K.D."/>
            <person name="Ding Y."/>
            <person name="Dinh H.H."/>
            <person name="Dugan-Rocha S."/>
            <person name="Fulton L.A."/>
            <person name="Gabisi R.A."/>
            <person name="Garner T.T."/>
            <person name="Godfrey J."/>
            <person name="Hawes A.C."/>
            <person name="Hernandez J."/>
            <person name="Hines S."/>
            <person name="Holder M."/>
            <person name="Hume J."/>
            <person name="Jhangiani S.N."/>
            <person name="Joshi V."/>
            <person name="Khan Z.M."/>
            <person name="Kirkness E.F."/>
            <person name="Cree A."/>
            <person name="Fowler R.G."/>
            <person name="Lee S."/>
            <person name="Lewis L.R."/>
            <person name="Li Z."/>
            <person name="Liu Y.-S."/>
            <person name="Moore S.M."/>
            <person name="Muzny D."/>
            <person name="Nazareth L.V."/>
            <person name="Ngo D.N."/>
            <person name="Okwuonu G.O."/>
            <person name="Pai G."/>
            <person name="Parker D."/>
            <person name="Paul H.A."/>
            <person name="Pfannkoch C."/>
            <person name="Pohl C.S."/>
            <person name="Rogers Y.-H.C."/>
            <person name="Ruiz S.J."/>
            <person name="Sabo A."/>
            <person name="Santibanez J."/>
            <person name="Schneider B.W."/>
            <person name="Smith S.M."/>
            <person name="Sodergren E."/>
            <person name="Svatek A.F."/>
            <person name="Utterback T.R."/>
            <person name="Vattathil S."/>
            <person name="Warren W."/>
            <person name="White C.S."/>
            <person name="Chinwalla A.T."/>
            <person name="Feng Y."/>
            <person name="Halpern A.L."/>
            <person name="Hillier L.W."/>
            <person name="Huang X."/>
            <person name="Minx P."/>
            <person name="Nelson J.O."/>
            <person name="Pepin K.H."/>
            <person name="Qin X."/>
            <person name="Sutton G.G."/>
            <person name="Venter E."/>
            <person name="Walenz B.P."/>
            <person name="Wallis J.W."/>
            <person name="Worley K.C."/>
            <person name="Yang S.-P."/>
            <person name="Jones S.M."/>
            <person name="Marra M.A."/>
            <person name="Rocchi M."/>
            <person name="Schein J.E."/>
            <person name="Baertsch R."/>
            <person name="Clarke L."/>
            <person name="Csuros M."/>
            <person name="Glasscock J."/>
            <person name="Harris R.A."/>
            <person name="Havlak P."/>
            <person name="Jackson A.R."/>
            <person name="Jiang H."/>
            <person name="Liu Y."/>
            <person name="Messina D.N."/>
            <person name="Shen Y."/>
            <person name="Song H.X.-Z."/>
            <person name="Wylie T."/>
            <person name="Zhang L."/>
            <person name="Birney E."/>
            <person name="Han K."/>
            <person name="Konkel M.K."/>
            <person name="Lee J."/>
            <person name="Smit A.F.A."/>
            <person name="Ullmer B."/>
            <person name="Wang H."/>
            <person name="Xing J."/>
            <person name="Burhans R."/>
            <person name="Cheng Z."/>
            <person name="Karro J.E."/>
            <person name="Ma J."/>
            <person name="Raney B."/>
            <person name="She X."/>
            <person name="Cox M.J."/>
            <person name="Demuth J.P."/>
            <person name="Dumas L.J."/>
            <person name="Han S.-G."/>
            <person name="Hopkins J."/>
            <person name="Karimpour-Fard A."/>
            <person name="Kim Y.H."/>
            <person name="Pollack J.R."/>
            <person name="Vinar T."/>
            <person name="Addo-Quaye C."/>
            <person name="Degenhardt J."/>
            <person name="Denby A."/>
            <person name="Hubisz M.J."/>
            <person name="Indap A."/>
            <person name="Kosiol C."/>
            <person name="Lahn B.T."/>
            <person name="Lawson H.A."/>
            <person name="Marklein A."/>
            <person name="Nielsen R."/>
            <person name="Vallender E.J."/>
            <person name="Clark A.G."/>
            <person name="Ferguson B."/>
            <person name="Hernandez R.D."/>
            <person name="Hirani K."/>
            <person name="Kehrer-Sawatzki H."/>
            <person name="Kolb J."/>
            <person name="Patil S."/>
            <person name="Pu L.-L."/>
            <person name="Ren Y."/>
            <person name="Smith D.G."/>
            <person name="Wheeler D.A."/>
            <person name="Schenck I."/>
            <person name="Ball E.V."/>
            <person name="Chen R."/>
            <person name="Cooper D.N."/>
            <person name="Giardine B."/>
            <person name="Hsu F."/>
            <person name="Kent W.J."/>
            <person name="Lesk A."/>
            <person name="Nelson D.L."/>
            <person name="O'brien W.E."/>
            <person name="Pruefer K."/>
            <person name="Stenson P.D."/>
            <person name="Wallace J.C."/>
            <person name="Ke H."/>
            <person name="Liu X.-M."/>
            <person name="Wang P."/>
            <person name="Xiang A.P."/>
            <person name="Yang F."/>
            <person name="Barber G.P."/>
            <person name="Haussler D."/>
            <person name="Karolchik D."/>
            <person name="Kern A.D."/>
            <person name="Kuhn R.M."/>
            <person name="Smith K.E."/>
            <person name="Zwieg A.S."/>
        </authorList>
    </citation>
    <scope>NUCLEOTIDE SEQUENCE [LARGE SCALE GENOMIC DNA]</scope>
    <source>
        <strain evidence="2">17573</strain>
    </source>
</reference>
<dbReference type="GeneID" id="701655"/>
<dbReference type="Proteomes" id="UP000006718">
    <property type="component" value="Chromosome 11"/>
</dbReference>
<evidence type="ECO:0000313" key="2">
    <source>
        <dbReference type="Proteomes" id="UP000006718"/>
    </source>
</evidence>
<dbReference type="GeneTree" id="ENSGT00390000018074"/>
<dbReference type="PANTHER" id="PTHR38652">
    <property type="entry name" value="INTERLEUKIN-31"/>
    <property type="match status" value="1"/>
</dbReference>
<evidence type="ECO:0000313" key="1">
    <source>
        <dbReference type="Ensembl" id="ENSMMUP00000068247.1"/>
    </source>
</evidence>
<dbReference type="GO" id="GO:0005126">
    <property type="term" value="F:cytokine receptor binding"/>
    <property type="evidence" value="ECO:0000318"/>
    <property type="project" value="GO_Central"/>
</dbReference>
<dbReference type="CTD" id="386653"/>
<dbReference type="RefSeq" id="XP_015008501.1">
    <property type="nucleotide sequence ID" value="XM_015153015.2"/>
</dbReference>
<dbReference type="Pfam" id="PF15209">
    <property type="entry name" value="IL31"/>
    <property type="match status" value="1"/>
</dbReference>
<dbReference type="AlphaFoldDB" id="A0A5F7ZRH8"/>
<dbReference type="STRING" id="9544.ENSMMUP00000068247"/>